<name>A0A914R267_9BILA</name>
<dbReference type="Proteomes" id="UP000887578">
    <property type="component" value="Unplaced"/>
</dbReference>
<dbReference type="AlphaFoldDB" id="A0A914R267"/>
<protein>
    <submittedName>
        <fullName evidence="3">WW domain containing adaptor with coiled-coil</fullName>
    </submittedName>
</protein>
<evidence type="ECO:0000313" key="3">
    <source>
        <dbReference type="WBParaSite" id="PDA_v2.g8612.t1"/>
    </source>
</evidence>
<accession>A0A914R267</accession>
<dbReference type="WBParaSite" id="PDA_v2.g8612.t1">
    <property type="protein sequence ID" value="PDA_v2.g8612.t1"/>
    <property type="gene ID" value="PDA_v2.g8612"/>
</dbReference>
<evidence type="ECO:0000313" key="2">
    <source>
        <dbReference type="Proteomes" id="UP000887578"/>
    </source>
</evidence>
<feature type="region of interest" description="Disordered" evidence="1">
    <location>
        <begin position="1"/>
        <end position="94"/>
    </location>
</feature>
<proteinExistence type="predicted"/>
<organism evidence="2 3">
    <name type="scientific">Panagrolaimus davidi</name>
    <dbReference type="NCBI Taxonomy" id="227884"/>
    <lineage>
        <taxon>Eukaryota</taxon>
        <taxon>Metazoa</taxon>
        <taxon>Ecdysozoa</taxon>
        <taxon>Nematoda</taxon>
        <taxon>Chromadorea</taxon>
        <taxon>Rhabditida</taxon>
        <taxon>Tylenchina</taxon>
        <taxon>Panagrolaimomorpha</taxon>
        <taxon>Panagrolaimoidea</taxon>
        <taxon>Panagrolaimidae</taxon>
        <taxon>Panagrolaimus</taxon>
    </lineage>
</organism>
<feature type="compositionally biased region" description="Polar residues" evidence="1">
    <location>
        <begin position="59"/>
        <end position="75"/>
    </location>
</feature>
<sequence>MPSGSESVRKVADVSSPPPLIPESKSNTDSLMLPVSTPPMTPVQLGSLQVSTPPLAPPISSQQPTTSVQSGSLQPLPTIPKAPINKLDDPQTKN</sequence>
<evidence type="ECO:0000256" key="1">
    <source>
        <dbReference type="SAM" id="MobiDB-lite"/>
    </source>
</evidence>
<reference evidence="3" key="1">
    <citation type="submission" date="2022-11" db="UniProtKB">
        <authorList>
            <consortium name="WormBaseParasite"/>
        </authorList>
    </citation>
    <scope>IDENTIFICATION</scope>
</reference>
<keyword evidence="2" id="KW-1185">Reference proteome</keyword>